<dbReference type="EMBL" id="LHYD01000041">
    <property type="protein sequence ID" value="KXB04837.1"/>
    <property type="molecule type" value="Genomic_DNA"/>
</dbReference>
<dbReference type="InterPro" id="IPR039697">
    <property type="entry name" value="Alcohol_dehydrogenase_Fe"/>
</dbReference>
<feature type="domain" description="Fe-containing alcohol dehydrogenase-like C-terminal" evidence="5">
    <location>
        <begin position="142"/>
        <end position="342"/>
    </location>
</feature>
<evidence type="ECO:0000256" key="3">
    <source>
        <dbReference type="ARBA" id="ARBA00023027"/>
    </source>
</evidence>
<dbReference type="Gene3D" id="3.40.50.1970">
    <property type="match status" value="1"/>
</dbReference>
<dbReference type="Pfam" id="PF25137">
    <property type="entry name" value="ADH_Fe_C"/>
    <property type="match status" value="1"/>
</dbReference>
<dbReference type="GO" id="GO:0046872">
    <property type="term" value="F:metal ion binding"/>
    <property type="evidence" value="ECO:0007669"/>
    <property type="project" value="InterPro"/>
</dbReference>
<dbReference type="FunFam" id="3.40.50.1970:FF:000003">
    <property type="entry name" value="Alcohol dehydrogenase, iron-containing"/>
    <property type="match status" value="1"/>
</dbReference>
<dbReference type="CDD" id="cd08551">
    <property type="entry name" value="Fe-ADH"/>
    <property type="match status" value="1"/>
</dbReference>
<evidence type="ECO:0000256" key="1">
    <source>
        <dbReference type="ARBA" id="ARBA00007358"/>
    </source>
</evidence>
<evidence type="ECO:0000259" key="4">
    <source>
        <dbReference type="Pfam" id="PF00465"/>
    </source>
</evidence>
<organism evidence="6 7">
    <name type="scientific">candidate division MSBL1 archaeon SCGC-AAA382A13</name>
    <dbReference type="NCBI Taxonomy" id="1698279"/>
    <lineage>
        <taxon>Archaea</taxon>
        <taxon>Methanobacteriati</taxon>
        <taxon>Methanobacteriota</taxon>
        <taxon>candidate division MSBL1</taxon>
    </lineage>
</organism>
<keyword evidence="7" id="KW-1185">Reference proteome</keyword>
<dbReference type="InterPro" id="IPR056798">
    <property type="entry name" value="ADH_Fe_C"/>
</dbReference>
<dbReference type="AlphaFoldDB" id="A0A133VEK0"/>
<dbReference type="Gene3D" id="1.20.1090.10">
    <property type="entry name" value="Dehydroquinate synthase-like - alpha domain"/>
    <property type="match status" value="1"/>
</dbReference>
<dbReference type="GO" id="GO:0004022">
    <property type="term" value="F:alcohol dehydrogenase (NAD+) activity"/>
    <property type="evidence" value="ECO:0007669"/>
    <property type="project" value="TreeGrafter"/>
</dbReference>
<comment type="similarity">
    <text evidence="1">Belongs to the iron-containing alcohol dehydrogenase family.</text>
</comment>
<dbReference type="InterPro" id="IPR001670">
    <property type="entry name" value="ADH_Fe/GldA"/>
</dbReference>
<feature type="domain" description="Alcohol dehydrogenase iron-type/glycerol dehydrogenase GldA" evidence="4">
    <location>
        <begin position="2"/>
        <end position="131"/>
    </location>
</feature>
<accession>A0A133VEK0</accession>
<dbReference type="PROSITE" id="PS00913">
    <property type="entry name" value="ADH_IRON_1"/>
    <property type="match status" value="1"/>
</dbReference>
<dbReference type="Pfam" id="PF00465">
    <property type="entry name" value="Fe-ADH"/>
    <property type="match status" value="1"/>
</dbReference>
<keyword evidence="3" id="KW-0520">NAD</keyword>
<evidence type="ECO:0000259" key="5">
    <source>
        <dbReference type="Pfam" id="PF25137"/>
    </source>
</evidence>
<dbReference type="SUPFAM" id="SSF56796">
    <property type="entry name" value="Dehydroquinate synthase-like"/>
    <property type="match status" value="1"/>
</dbReference>
<protein>
    <submittedName>
        <fullName evidence="6">Uncharacterized protein</fullName>
    </submittedName>
</protein>
<keyword evidence="2" id="KW-0560">Oxidoreductase</keyword>
<proteinExistence type="inferred from homology"/>
<comment type="caution">
    <text evidence="6">The sequence shown here is derived from an EMBL/GenBank/DDBJ whole genome shotgun (WGS) entry which is preliminary data.</text>
</comment>
<evidence type="ECO:0000313" key="6">
    <source>
        <dbReference type="EMBL" id="KXB04837.1"/>
    </source>
</evidence>
<dbReference type="PANTHER" id="PTHR11496">
    <property type="entry name" value="ALCOHOL DEHYDROGENASE"/>
    <property type="match status" value="1"/>
</dbReference>
<dbReference type="InterPro" id="IPR018211">
    <property type="entry name" value="ADH_Fe_CS"/>
</dbReference>
<evidence type="ECO:0000313" key="7">
    <source>
        <dbReference type="Proteomes" id="UP000070311"/>
    </source>
</evidence>
<dbReference type="Proteomes" id="UP000070311">
    <property type="component" value="Unassembled WGS sequence"/>
</dbReference>
<sequence length="346" mass="37891">MVDKVQSPLVGEGFEIDVFDVPAHEPTFTSVNNLAESLKDAGSDLLIGLGGGSVMDTTKIISALMNNPEYDCQELIEKGIKKDSLNQILIPTTAGTGSEVSPYAIAIDEEEDVKYSVDSNLILPDIAIVDPLMSMTCPPKQTAASGMDALAHGVECFLVSKHDPYTDAFALQTIRLVSKYLRKAYYSGGDLKARYNMSMAATMGGLCMILVPTNIGHTLSESLGPRYDIPHGVACGMITPYQIEYNMPACMERVSTLASYLGKNVQGLSPKESAIKTVEAVIELLKDLELPTSLKELNISKEDLSNYINIYLKLLNSRYSYLSNWNPRSTTEKNVSELLEKIWRGK</sequence>
<name>A0A133VEK0_9EURY</name>
<evidence type="ECO:0000256" key="2">
    <source>
        <dbReference type="ARBA" id="ARBA00023002"/>
    </source>
</evidence>
<dbReference type="PANTHER" id="PTHR11496:SF102">
    <property type="entry name" value="ALCOHOL DEHYDROGENASE 4"/>
    <property type="match status" value="1"/>
</dbReference>
<gene>
    <name evidence="6" type="ORF">AKJ50_01970</name>
</gene>
<reference evidence="6 7" key="1">
    <citation type="journal article" date="2016" name="Sci. Rep.">
        <title>Metabolic traits of an uncultured archaeal lineage -MSBL1- from brine pools of the Red Sea.</title>
        <authorList>
            <person name="Mwirichia R."/>
            <person name="Alam I."/>
            <person name="Rashid M."/>
            <person name="Vinu M."/>
            <person name="Ba-Alawi W."/>
            <person name="Anthony Kamau A."/>
            <person name="Kamanda Ngugi D."/>
            <person name="Goker M."/>
            <person name="Klenk H.P."/>
            <person name="Bajic V."/>
            <person name="Stingl U."/>
        </authorList>
    </citation>
    <scope>NUCLEOTIDE SEQUENCE [LARGE SCALE GENOMIC DNA]</scope>
    <source>
        <strain evidence="6">SCGC-AAA382A13</strain>
    </source>
</reference>